<dbReference type="AlphaFoldDB" id="A0A6G5A4R3"/>
<sequence>MFKLDVILRALFSLESGLRTSLASGPSSYFRNLERAAPHTLVVGPKRVNFLSPAAAVEIRLAKQVRCVVEPAWHIILATTGVWLQPAFVLDHLICRVVLLVLVSFVLLRLGCFCQCQAYD</sequence>
<organism evidence="1">
    <name type="scientific">Rhipicephalus microplus</name>
    <name type="common">Cattle tick</name>
    <name type="synonym">Boophilus microplus</name>
    <dbReference type="NCBI Taxonomy" id="6941"/>
    <lineage>
        <taxon>Eukaryota</taxon>
        <taxon>Metazoa</taxon>
        <taxon>Ecdysozoa</taxon>
        <taxon>Arthropoda</taxon>
        <taxon>Chelicerata</taxon>
        <taxon>Arachnida</taxon>
        <taxon>Acari</taxon>
        <taxon>Parasitiformes</taxon>
        <taxon>Ixodida</taxon>
        <taxon>Ixodoidea</taxon>
        <taxon>Ixodidae</taxon>
        <taxon>Rhipicephalinae</taxon>
        <taxon>Rhipicephalus</taxon>
        <taxon>Boophilus</taxon>
    </lineage>
</organism>
<reference evidence="1" key="1">
    <citation type="submission" date="2020-03" db="EMBL/GenBank/DDBJ databases">
        <title>A transcriptome and proteome of the tick Rhipicephalus microplus shaped by the genetic composition of its hosts and developmental stage.</title>
        <authorList>
            <person name="Garcia G.R."/>
            <person name="Ribeiro J.M.C."/>
            <person name="Maruyama S.R."/>
            <person name="Gardinasse L.G."/>
            <person name="Nelson K."/>
            <person name="Ferreira B.R."/>
            <person name="Andrade T.G."/>
            <person name="Santos I.K.F.M."/>
        </authorList>
    </citation>
    <scope>NUCLEOTIDE SEQUENCE</scope>
    <source>
        <strain evidence="1">NSGR</strain>
        <tissue evidence="1">Salivary glands</tissue>
    </source>
</reference>
<name>A0A6G5A4R3_RHIMP</name>
<evidence type="ECO:0000313" key="1">
    <source>
        <dbReference type="EMBL" id="NIE45186.1"/>
    </source>
</evidence>
<accession>A0A6G5A4R3</accession>
<dbReference type="EMBL" id="GIKN01002913">
    <property type="protein sequence ID" value="NIE45186.1"/>
    <property type="molecule type" value="Transcribed_RNA"/>
</dbReference>
<protein>
    <submittedName>
        <fullName evidence="1">Uncharacterized protein</fullName>
    </submittedName>
</protein>
<proteinExistence type="predicted"/>